<organism evidence="2">
    <name type="scientific">Picea glauca</name>
    <name type="common">White spruce</name>
    <name type="synonym">Pinus glauca</name>
    <dbReference type="NCBI Taxonomy" id="3330"/>
    <lineage>
        <taxon>Eukaryota</taxon>
        <taxon>Viridiplantae</taxon>
        <taxon>Streptophyta</taxon>
        <taxon>Embryophyta</taxon>
        <taxon>Tracheophyta</taxon>
        <taxon>Spermatophyta</taxon>
        <taxon>Pinopsida</taxon>
        <taxon>Pinidae</taxon>
        <taxon>Conifers I</taxon>
        <taxon>Pinales</taxon>
        <taxon>Pinaceae</taxon>
        <taxon>Picea</taxon>
    </lineage>
</organism>
<keyword evidence="2" id="KW-0496">Mitochondrion</keyword>
<evidence type="ECO:0000256" key="1">
    <source>
        <dbReference type="SAM" id="MobiDB-lite"/>
    </source>
</evidence>
<gene>
    <name evidence="2" type="ORF">ABT39_MTgene6382</name>
</gene>
<accession>A0A117NGK0</accession>
<feature type="compositionally biased region" description="Low complexity" evidence="1">
    <location>
        <begin position="36"/>
        <end position="47"/>
    </location>
</feature>
<sequence>MRTTTQALRHTSCIRQEVNEIEPWENKNEPSPSLWSGSRSFPRSPSPTDGFRVQIDSLNLASEGRKVEGKALWIDLRCRNKFTNLLCTRDNRKNLCRLDLE</sequence>
<geneLocation type="mitochondrion" evidence="2"/>
<name>A0A117NGK0_PICGL</name>
<reference evidence="2" key="1">
    <citation type="journal article" date="2015" name="Genome Biol. Evol.">
        <title>Organellar Genomes of White Spruce (Picea glauca): Assembly and Annotation.</title>
        <authorList>
            <person name="Jackman S.D."/>
            <person name="Warren R.L."/>
            <person name="Gibb E.A."/>
            <person name="Vandervalk B.P."/>
            <person name="Mohamadi H."/>
            <person name="Chu J."/>
            <person name="Raymond A."/>
            <person name="Pleasance S."/>
            <person name="Coope R."/>
            <person name="Wildung M.R."/>
            <person name="Ritland C.E."/>
            <person name="Bousquet J."/>
            <person name="Jones S.J."/>
            <person name="Bohlmann J."/>
            <person name="Birol I."/>
        </authorList>
    </citation>
    <scope>NUCLEOTIDE SEQUENCE [LARGE SCALE GENOMIC DNA]</scope>
    <source>
        <tissue evidence="2">Flushing bud</tissue>
    </source>
</reference>
<feature type="region of interest" description="Disordered" evidence="1">
    <location>
        <begin position="22"/>
        <end position="48"/>
    </location>
</feature>
<dbReference type="AlphaFoldDB" id="A0A117NGK0"/>
<dbReference type="EMBL" id="LKAM01000009">
    <property type="protein sequence ID" value="KUM46927.1"/>
    <property type="molecule type" value="Genomic_DNA"/>
</dbReference>
<comment type="caution">
    <text evidence="2">The sequence shown here is derived from an EMBL/GenBank/DDBJ whole genome shotgun (WGS) entry which is preliminary data.</text>
</comment>
<evidence type="ECO:0000313" key="2">
    <source>
        <dbReference type="EMBL" id="KUM46927.1"/>
    </source>
</evidence>
<proteinExistence type="predicted"/>
<protein>
    <submittedName>
        <fullName evidence="2">Uncharacterized protein</fullName>
    </submittedName>
</protein>